<evidence type="ECO:0000313" key="3">
    <source>
        <dbReference type="EMBL" id="MCS0588051.1"/>
    </source>
</evidence>
<dbReference type="RefSeq" id="WP_258843898.1">
    <property type="nucleotide sequence ID" value="NZ_JANUGX010000002.1"/>
</dbReference>
<name>A0ABT2A1J5_9BURK</name>
<evidence type="ECO:0000256" key="1">
    <source>
        <dbReference type="SAM" id="MobiDB-lite"/>
    </source>
</evidence>
<feature type="compositionally biased region" description="Low complexity" evidence="1">
    <location>
        <begin position="275"/>
        <end position="285"/>
    </location>
</feature>
<feature type="region of interest" description="Disordered" evidence="1">
    <location>
        <begin position="275"/>
        <end position="375"/>
    </location>
</feature>
<feature type="compositionally biased region" description="Gly residues" evidence="1">
    <location>
        <begin position="312"/>
        <end position="336"/>
    </location>
</feature>
<accession>A0ABT2A1J5</accession>
<keyword evidence="4" id="KW-1185">Reference proteome</keyword>
<comment type="caution">
    <text evidence="3">The sequence shown here is derived from an EMBL/GenBank/DDBJ whole genome shotgun (WGS) entry which is preliminary data.</text>
</comment>
<feature type="region of interest" description="Disordered" evidence="1">
    <location>
        <begin position="165"/>
        <end position="186"/>
    </location>
</feature>
<evidence type="ECO:0000313" key="4">
    <source>
        <dbReference type="Proteomes" id="UP001205560"/>
    </source>
</evidence>
<feature type="domain" description="Ice-binding protein C-terminal" evidence="2">
    <location>
        <begin position="368"/>
        <end position="390"/>
    </location>
</feature>
<dbReference type="InterPro" id="IPR013424">
    <property type="entry name" value="Ice-binding_C"/>
</dbReference>
<dbReference type="EMBL" id="JANUGX010000002">
    <property type="protein sequence ID" value="MCS0588051.1"/>
    <property type="molecule type" value="Genomic_DNA"/>
</dbReference>
<evidence type="ECO:0000259" key="2">
    <source>
        <dbReference type="Pfam" id="PF07589"/>
    </source>
</evidence>
<gene>
    <name evidence="3" type="ORF">NX782_02400</name>
</gene>
<sequence>MDIRKAYLRRSMRQARLQKRLVVATVLAASAWALVLLQPDEKEVDQVALAAVLARPAAQGVVRAADQPSPPAARRVYPYSIVPGGLQGRAELVQTVKTDKVVAAHYAGFAVHKARLRSVDKPRAVYVSYRKGEQVYWTSKKMMLAAGETLLSDGQHDIRARCGNRIADTPQLPVEARGPSEEELDTPVEQTDGALRQVAYDPEADAGEGRQFALQSFANGAGLLTATQSQSGASQTGTVFNNPGWNNIGGLSSSAAGPVSVLGGLTASTGGAPGDAAAPGIAHGSDSGGSGVAGDPAPGISPTGDPAPAAGGSPGASGGGTGGPGTGGTGSTGTGNGSPLIADGSELPPQSLRPDGLPTVPPPTKEQAVPEPGSLWLTSLAGAGLLLRRRRRQGRPR</sequence>
<proteinExistence type="predicted"/>
<protein>
    <submittedName>
        <fullName evidence="3">PEP-CTERM sorting domain-containing protein</fullName>
    </submittedName>
</protein>
<dbReference type="NCBIfam" id="TIGR02595">
    <property type="entry name" value="PEP_CTERM"/>
    <property type="match status" value="1"/>
</dbReference>
<feature type="compositionally biased region" description="Low complexity" evidence="1">
    <location>
        <begin position="293"/>
        <end position="311"/>
    </location>
</feature>
<organism evidence="3 4">
    <name type="scientific">Massilia norwichensis</name>
    <dbReference type="NCBI Taxonomy" id="1442366"/>
    <lineage>
        <taxon>Bacteria</taxon>
        <taxon>Pseudomonadati</taxon>
        <taxon>Pseudomonadota</taxon>
        <taxon>Betaproteobacteria</taxon>
        <taxon>Burkholderiales</taxon>
        <taxon>Oxalobacteraceae</taxon>
        <taxon>Telluria group</taxon>
        <taxon>Massilia</taxon>
    </lineage>
</organism>
<dbReference type="Proteomes" id="UP001205560">
    <property type="component" value="Unassembled WGS sequence"/>
</dbReference>
<dbReference type="Pfam" id="PF07589">
    <property type="entry name" value="PEP-CTERM"/>
    <property type="match status" value="1"/>
</dbReference>
<reference evidence="3 4" key="1">
    <citation type="submission" date="2022-08" db="EMBL/GenBank/DDBJ databases">
        <title>Reclassification of Massilia species as members of the genera Telluria, Duganella, Pseudoduganella, Mokoshia gen. nov. and Zemynaea gen. nov. using orthogonal and non-orthogonal genome-based approaches.</title>
        <authorList>
            <person name="Bowman J.P."/>
        </authorList>
    </citation>
    <scope>NUCLEOTIDE SEQUENCE [LARGE SCALE GENOMIC DNA]</scope>
    <source>
        <strain evidence="3 4">LMG 28164</strain>
    </source>
</reference>